<name>A0AAW2INK6_SESRA</name>
<dbReference type="EMBL" id="JACGWJ010001236">
    <property type="protein sequence ID" value="KAL0283741.1"/>
    <property type="molecule type" value="Genomic_DNA"/>
</dbReference>
<reference evidence="2" key="1">
    <citation type="submission" date="2020-06" db="EMBL/GenBank/DDBJ databases">
        <authorList>
            <person name="Li T."/>
            <person name="Hu X."/>
            <person name="Zhang T."/>
            <person name="Song X."/>
            <person name="Zhang H."/>
            <person name="Dai N."/>
            <person name="Sheng W."/>
            <person name="Hou X."/>
            <person name="Wei L."/>
        </authorList>
    </citation>
    <scope>NUCLEOTIDE SEQUENCE</scope>
    <source>
        <strain evidence="2">G02</strain>
        <tissue evidence="2">Leaf</tissue>
    </source>
</reference>
<sequence length="611" mass="68576">MEEVRAAFFDIDSDSAPGPDGFSSGFFKAAWSEISGDLFAAVAEFFESGRLLKQLNATLLVMIPKTQLPVRVSDFRPIACCNVLYKVIAKILVNRMQKVLHLIIDSSQTAFVPGRAIADNILLAQELLAGYNQAKLPPRCTIKIDIQKAYDSVNWDFLLASLRIFNFPSRFVMWVEQCISTVAFSVLLNGSLHGFFAGTKGLRQGDPMSPYLFVIVMEMWHILLKLRSQSDDYFQYHWKCHDLGILNLCFADDVLIFCAGNINSVRTIKTTLLEFAELSGLGVNPGKSTVILSKSVREDRQAIIDLLGFQEGSLPIKYLGVPLTASRLTTTDCQPLLDTVDRRLAGWNHLSLSLAGRAQLIKSVLNSLHVYWASAFMLPKSIIQVLERKMRDFLWKGASGSGYAKVSWAQVCKPREQGGLGIRSVLHMNQAMMSRHVWRILQQDIRSLWVAWVLRYKLRSQSIWAPMSTSASWCWKKLVKISKLLQGGLEYRIGDGCTFRLWTDPWHPRGVLLSSYPRGPAITGLPADSLLCTVMQQGQWCWPAQTHFDIQEIVAELPMIGPQQADVIQWKAGTFSSQAVFSLLYLLLLRSSGTIFLGVSSRFRDIVSYCG</sequence>
<reference evidence="2" key="2">
    <citation type="journal article" date="2024" name="Plant">
        <title>Genomic evolution and insights into agronomic trait innovations of Sesamum species.</title>
        <authorList>
            <person name="Miao H."/>
            <person name="Wang L."/>
            <person name="Qu L."/>
            <person name="Liu H."/>
            <person name="Sun Y."/>
            <person name="Le M."/>
            <person name="Wang Q."/>
            <person name="Wei S."/>
            <person name="Zheng Y."/>
            <person name="Lin W."/>
            <person name="Duan Y."/>
            <person name="Cao H."/>
            <person name="Xiong S."/>
            <person name="Wang X."/>
            <person name="Wei L."/>
            <person name="Li C."/>
            <person name="Ma Q."/>
            <person name="Ju M."/>
            <person name="Zhao R."/>
            <person name="Li G."/>
            <person name="Mu C."/>
            <person name="Tian Q."/>
            <person name="Mei H."/>
            <person name="Zhang T."/>
            <person name="Gao T."/>
            <person name="Zhang H."/>
        </authorList>
    </citation>
    <scope>NUCLEOTIDE SEQUENCE</scope>
    <source>
        <strain evidence="2">G02</strain>
    </source>
</reference>
<gene>
    <name evidence="2" type="ORF">Sradi_7218600</name>
</gene>
<accession>A0AAW2INK6</accession>
<dbReference type="CDD" id="cd01650">
    <property type="entry name" value="RT_nLTR_like"/>
    <property type="match status" value="1"/>
</dbReference>
<dbReference type="SUPFAM" id="SSF56672">
    <property type="entry name" value="DNA/RNA polymerases"/>
    <property type="match status" value="1"/>
</dbReference>
<dbReference type="AlphaFoldDB" id="A0AAW2INK6"/>
<dbReference type="PROSITE" id="PS50878">
    <property type="entry name" value="RT_POL"/>
    <property type="match status" value="1"/>
</dbReference>
<evidence type="ECO:0000259" key="1">
    <source>
        <dbReference type="PROSITE" id="PS50878"/>
    </source>
</evidence>
<proteinExistence type="predicted"/>
<dbReference type="PANTHER" id="PTHR33116">
    <property type="entry name" value="REVERSE TRANSCRIPTASE ZINC-BINDING DOMAIN-CONTAINING PROTEIN-RELATED-RELATED"/>
    <property type="match status" value="1"/>
</dbReference>
<dbReference type="PANTHER" id="PTHR33116:SF76">
    <property type="entry name" value="DUF4283 DOMAIN-CONTAINING PROTEIN"/>
    <property type="match status" value="1"/>
</dbReference>
<comment type="caution">
    <text evidence="2">The sequence shown here is derived from an EMBL/GenBank/DDBJ whole genome shotgun (WGS) entry which is preliminary data.</text>
</comment>
<dbReference type="InterPro" id="IPR043502">
    <property type="entry name" value="DNA/RNA_pol_sf"/>
</dbReference>
<evidence type="ECO:0000313" key="2">
    <source>
        <dbReference type="EMBL" id="KAL0283741.1"/>
    </source>
</evidence>
<protein>
    <recommendedName>
        <fullName evidence="1">Reverse transcriptase domain-containing protein</fullName>
    </recommendedName>
</protein>
<dbReference type="InterPro" id="IPR000477">
    <property type="entry name" value="RT_dom"/>
</dbReference>
<organism evidence="2">
    <name type="scientific">Sesamum radiatum</name>
    <name type="common">Black benniseed</name>
    <dbReference type="NCBI Taxonomy" id="300843"/>
    <lineage>
        <taxon>Eukaryota</taxon>
        <taxon>Viridiplantae</taxon>
        <taxon>Streptophyta</taxon>
        <taxon>Embryophyta</taxon>
        <taxon>Tracheophyta</taxon>
        <taxon>Spermatophyta</taxon>
        <taxon>Magnoliopsida</taxon>
        <taxon>eudicotyledons</taxon>
        <taxon>Gunneridae</taxon>
        <taxon>Pentapetalae</taxon>
        <taxon>asterids</taxon>
        <taxon>lamiids</taxon>
        <taxon>Lamiales</taxon>
        <taxon>Pedaliaceae</taxon>
        <taxon>Sesamum</taxon>
    </lineage>
</organism>
<feature type="domain" description="Reverse transcriptase" evidence="1">
    <location>
        <begin position="44"/>
        <end position="323"/>
    </location>
</feature>
<dbReference type="Pfam" id="PF00078">
    <property type="entry name" value="RVT_1"/>
    <property type="match status" value="1"/>
</dbReference>